<feature type="domain" description="Glycosyltransferase 2-like" evidence="1">
    <location>
        <begin position="23"/>
        <end position="179"/>
    </location>
</feature>
<sequence length="246" mass="26649">MDNSLPAHSVPPRFPVPPPRVVVIMPALNEAAAIGQVLAEIPPWLGAKVIVCDNGSTDATPRIARSAGALVVTETRRGYGAACQRALAHLPPETDIVVFLDADHSDFPEDMPRLLAPIQQGNADLVIGSRTLGQAEPAALLPHQRFGNWLATALIRLIWGHAYSDLGPFRAIRRTSLQHLAMGDRDYGWTVEMQIRALQAGLRVVEVPVRYRPRIGVSKISGTLASSVRAGIKILHVVFRHAIAKS</sequence>
<name>A0ABX8B9R8_9BACT</name>
<evidence type="ECO:0000313" key="2">
    <source>
        <dbReference type="EMBL" id="QUV95806.1"/>
    </source>
</evidence>
<dbReference type="PANTHER" id="PTHR48090:SF7">
    <property type="entry name" value="RFBJ PROTEIN"/>
    <property type="match status" value="1"/>
</dbReference>
<dbReference type="EMBL" id="CP072643">
    <property type="protein sequence ID" value="QUV95806.1"/>
    <property type="molecule type" value="Genomic_DNA"/>
</dbReference>
<dbReference type="InterPro" id="IPR050256">
    <property type="entry name" value="Glycosyltransferase_2"/>
</dbReference>
<dbReference type="InterPro" id="IPR029044">
    <property type="entry name" value="Nucleotide-diphossugar_trans"/>
</dbReference>
<organism evidence="2 3">
    <name type="scientific">Chloracidobacterium sp. N</name>
    <dbReference type="NCBI Taxonomy" id="2821540"/>
    <lineage>
        <taxon>Bacteria</taxon>
        <taxon>Pseudomonadati</taxon>
        <taxon>Acidobacteriota</taxon>
        <taxon>Terriglobia</taxon>
        <taxon>Terriglobales</taxon>
        <taxon>Acidobacteriaceae</taxon>
        <taxon>Chloracidobacterium</taxon>
        <taxon>Chloracidobacterium aggregatum</taxon>
    </lineage>
</organism>
<proteinExistence type="predicted"/>
<dbReference type="Gene3D" id="3.90.550.10">
    <property type="entry name" value="Spore Coat Polysaccharide Biosynthesis Protein SpsA, Chain A"/>
    <property type="match status" value="1"/>
</dbReference>
<accession>A0ABX8B9R8</accession>
<gene>
    <name evidence="2" type="ORF">J8C05_12085</name>
</gene>
<protein>
    <submittedName>
        <fullName evidence="2">Glycosyltransferase family 2 protein</fullName>
    </submittedName>
</protein>
<keyword evidence="3" id="KW-1185">Reference proteome</keyword>
<evidence type="ECO:0000313" key="3">
    <source>
        <dbReference type="Proteomes" id="UP000677668"/>
    </source>
</evidence>
<dbReference type="Pfam" id="PF00535">
    <property type="entry name" value="Glycos_transf_2"/>
    <property type="match status" value="1"/>
</dbReference>
<evidence type="ECO:0000259" key="1">
    <source>
        <dbReference type="Pfam" id="PF00535"/>
    </source>
</evidence>
<dbReference type="InterPro" id="IPR001173">
    <property type="entry name" value="Glyco_trans_2-like"/>
</dbReference>
<dbReference type="Proteomes" id="UP000677668">
    <property type="component" value="Chromosome 2"/>
</dbReference>
<dbReference type="CDD" id="cd04179">
    <property type="entry name" value="DPM_DPG-synthase_like"/>
    <property type="match status" value="1"/>
</dbReference>
<dbReference type="PANTHER" id="PTHR48090">
    <property type="entry name" value="UNDECAPRENYL-PHOSPHATE 4-DEOXY-4-FORMAMIDO-L-ARABINOSE TRANSFERASE-RELATED"/>
    <property type="match status" value="1"/>
</dbReference>
<reference evidence="2 3" key="1">
    <citation type="submission" date="2021-03" db="EMBL/GenBank/DDBJ databases">
        <title>Genomic and phenotypic characterization of Chloracidobacterium isolates provides evidence for multiple species.</title>
        <authorList>
            <person name="Saini M.K."/>
            <person name="Costas A.M.G."/>
            <person name="Tank M."/>
            <person name="Bryant D.A."/>
        </authorList>
    </citation>
    <scope>NUCLEOTIDE SEQUENCE [LARGE SCALE GENOMIC DNA]</scope>
    <source>
        <strain evidence="2 3">N</strain>
    </source>
</reference>
<dbReference type="SUPFAM" id="SSF53448">
    <property type="entry name" value="Nucleotide-diphospho-sugar transferases"/>
    <property type="match status" value="1"/>
</dbReference>